<organism evidence="6 7">
    <name type="scientific">Kockovaella imperatae</name>
    <dbReference type="NCBI Taxonomy" id="4999"/>
    <lineage>
        <taxon>Eukaryota</taxon>
        <taxon>Fungi</taxon>
        <taxon>Dikarya</taxon>
        <taxon>Basidiomycota</taxon>
        <taxon>Agaricomycotina</taxon>
        <taxon>Tremellomycetes</taxon>
        <taxon>Tremellales</taxon>
        <taxon>Cuniculitremaceae</taxon>
        <taxon>Kockovaella</taxon>
    </lineage>
</organism>
<gene>
    <name evidence="6" type="ORF">BD324DRAFT_623461</name>
</gene>
<comment type="caution">
    <text evidence="6">The sequence shown here is derived from an EMBL/GenBank/DDBJ whole genome shotgun (WGS) entry which is preliminary data.</text>
</comment>
<dbReference type="RefSeq" id="XP_021871813.1">
    <property type="nucleotide sequence ID" value="XM_022015584.1"/>
</dbReference>
<dbReference type="PANTHER" id="PTHR35897:SF1">
    <property type="entry name" value="METHYLTRANSFERASE AUSD"/>
    <property type="match status" value="1"/>
</dbReference>
<dbReference type="InterPro" id="IPR029063">
    <property type="entry name" value="SAM-dependent_MTases_sf"/>
</dbReference>
<evidence type="ECO:0000256" key="4">
    <source>
        <dbReference type="ARBA" id="ARBA00038314"/>
    </source>
</evidence>
<comment type="pathway">
    <text evidence="1">Secondary metabolite biosynthesis.</text>
</comment>
<reference evidence="6 7" key="1">
    <citation type="submission" date="2017-03" db="EMBL/GenBank/DDBJ databases">
        <title>Widespread Adenine N6-methylation of Active Genes in Fungi.</title>
        <authorList>
            <consortium name="DOE Joint Genome Institute"/>
            <person name="Mondo S.J."/>
            <person name="Dannebaum R.O."/>
            <person name="Kuo R.C."/>
            <person name="Louie K.B."/>
            <person name="Bewick A.J."/>
            <person name="Labutti K."/>
            <person name="Haridas S."/>
            <person name="Kuo A."/>
            <person name="Salamov A."/>
            <person name="Ahrendt S.R."/>
            <person name="Lau R."/>
            <person name="Bowen B.P."/>
            <person name="Lipzen A."/>
            <person name="Sullivan W."/>
            <person name="Andreopoulos W.B."/>
            <person name="Clum A."/>
            <person name="Lindquist E."/>
            <person name="Daum C."/>
            <person name="Northen T.R."/>
            <person name="Ramamoorthy G."/>
            <person name="Schmitz R.J."/>
            <person name="Gryganskyi A."/>
            <person name="Culley D."/>
            <person name="Magnuson J."/>
            <person name="James T.Y."/>
            <person name="O'Malley M.A."/>
            <person name="Stajich J.E."/>
            <person name="Spatafora J.W."/>
            <person name="Visel A."/>
            <person name="Grigoriev I.V."/>
        </authorList>
    </citation>
    <scope>NUCLEOTIDE SEQUENCE [LARGE SCALE GENOMIC DNA]</scope>
    <source>
        <strain evidence="6 7">NRRL Y-17943</strain>
    </source>
</reference>
<proteinExistence type="inferred from homology"/>
<comment type="similarity">
    <text evidence="4">Belongs to the class I-like SAM-binding methyltransferase superfamily.</text>
</comment>
<protein>
    <recommendedName>
        <fullName evidence="8">Methyltransferase domain-containing protein</fullName>
    </recommendedName>
</protein>
<feature type="region of interest" description="Disordered" evidence="5">
    <location>
        <begin position="1"/>
        <end position="22"/>
    </location>
</feature>
<keyword evidence="7" id="KW-1185">Reference proteome</keyword>
<dbReference type="GeneID" id="33557393"/>
<dbReference type="Gene3D" id="3.40.50.150">
    <property type="entry name" value="Vaccinia Virus protein VP39"/>
    <property type="match status" value="1"/>
</dbReference>
<dbReference type="Proteomes" id="UP000193218">
    <property type="component" value="Unassembled WGS sequence"/>
</dbReference>
<dbReference type="EMBL" id="NBSH01000005">
    <property type="protein sequence ID" value="ORX37826.1"/>
    <property type="molecule type" value="Genomic_DNA"/>
</dbReference>
<evidence type="ECO:0000256" key="5">
    <source>
        <dbReference type="SAM" id="MobiDB-lite"/>
    </source>
</evidence>
<accession>A0A1Y1UK36</accession>
<dbReference type="InParanoid" id="A0A1Y1UK36"/>
<dbReference type="STRING" id="4999.A0A1Y1UK36"/>
<keyword evidence="3" id="KW-0949">S-adenosyl-L-methionine</keyword>
<keyword evidence="2" id="KW-0808">Transferase</keyword>
<dbReference type="OrthoDB" id="2094832at2759"/>
<evidence type="ECO:0000256" key="2">
    <source>
        <dbReference type="ARBA" id="ARBA00022679"/>
    </source>
</evidence>
<evidence type="ECO:0000256" key="3">
    <source>
        <dbReference type="ARBA" id="ARBA00022691"/>
    </source>
</evidence>
<dbReference type="InterPro" id="IPR051654">
    <property type="entry name" value="Meroterpenoid_MTases"/>
</dbReference>
<dbReference type="AlphaFoldDB" id="A0A1Y1UK36"/>
<dbReference type="GO" id="GO:0016740">
    <property type="term" value="F:transferase activity"/>
    <property type="evidence" value="ECO:0007669"/>
    <property type="project" value="UniProtKB-KW"/>
</dbReference>
<sequence length="324" mass="35987">MNANMTAAELTEHPAQIPQALDNPFPYGPEVEASKSAPYSSKKSALAFFLQATGANDVKELEAKSRSLQEEAYKLWPYPCIRRWSFLSTKNAEHPIYERILKLGTESNAIFLELGCFFGTDSRRLTYDGWDPSRIVGTDLRPEWFEKGYELFSDKSTCEIKFIPGDIFDSALLPTSFESGSSATIDVETLKSLNSLAPLQGHVRAMSAFSFFHLFEEQGQFELAKRVATLISPKKGSIIFGAHQGGIKKGSLSRANSHDPNATRFVHSPESWVDMWETEIFPSSRDSSVSDGSIRVKATAKLVERSGPIQPNSTSTMGWIIEVL</sequence>
<evidence type="ECO:0000313" key="6">
    <source>
        <dbReference type="EMBL" id="ORX37826.1"/>
    </source>
</evidence>
<dbReference type="SUPFAM" id="SSF53335">
    <property type="entry name" value="S-adenosyl-L-methionine-dependent methyltransferases"/>
    <property type="match status" value="1"/>
</dbReference>
<name>A0A1Y1UK36_9TREE</name>
<dbReference type="PANTHER" id="PTHR35897">
    <property type="entry name" value="METHYLTRANSFERASE AUSD"/>
    <property type="match status" value="1"/>
</dbReference>
<evidence type="ECO:0008006" key="8">
    <source>
        <dbReference type="Google" id="ProtNLM"/>
    </source>
</evidence>
<evidence type="ECO:0000256" key="1">
    <source>
        <dbReference type="ARBA" id="ARBA00005179"/>
    </source>
</evidence>
<evidence type="ECO:0000313" key="7">
    <source>
        <dbReference type="Proteomes" id="UP000193218"/>
    </source>
</evidence>